<keyword evidence="3" id="KW-1185">Reference proteome</keyword>
<organism evidence="2 3">
    <name type="scientific">Promicromonospora kroppenstedtii</name>
    <dbReference type="NCBI Taxonomy" id="440482"/>
    <lineage>
        <taxon>Bacteria</taxon>
        <taxon>Bacillati</taxon>
        <taxon>Actinomycetota</taxon>
        <taxon>Actinomycetes</taxon>
        <taxon>Micrococcales</taxon>
        <taxon>Promicromonosporaceae</taxon>
        <taxon>Promicromonospora</taxon>
    </lineage>
</organism>
<sequence length="65" mass="6602">MVSVGRQAYVGMGGYAPIQLAGAVGTPPRAAVLAALRGIDRVDARPSSTGSRWRGRSPSCSGPTC</sequence>
<name>A0ABW7XIN4_9MICO</name>
<comment type="caution">
    <text evidence="2">The sequence shown here is derived from an EMBL/GenBank/DDBJ whole genome shotgun (WGS) entry which is preliminary data.</text>
</comment>
<dbReference type="EMBL" id="JBIRYI010000005">
    <property type="protein sequence ID" value="MFI2487366.1"/>
    <property type="molecule type" value="Genomic_DNA"/>
</dbReference>
<proteinExistence type="predicted"/>
<feature type="region of interest" description="Disordered" evidence="1">
    <location>
        <begin position="44"/>
        <end position="65"/>
    </location>
</feature>
<accession>A0ABW7XIN4</accession>
<dbReference type="RefSeq" id="WP_397404007.1">
    <property type="nucleotide sequence ID" value="NZ_JBIRYI010000005.1"/>
</dbReference>
<dbReference type="Proteomes" id="UP001611580">
    <property type="component" value="Unassembled WGS sequence"/>
</dbReference>
<evidence type="ECO:0000313" key="2">
    <source>
        <dbReference type="EMBL" id="MFI2487366.1"/>
    </source>
</evidence>
<evidence type="ECO:0000313" key="3">
    <source>
        <dbReference type="Proteomes" id="UP001611580"/>
    </source>
</evidence>
<evidence type="ECO:0000256" key="1">
    <source>
        <dbReference type="SAM" id="MobiDB-lite"/>
    </source>
</evidence>
<gene>
    <name evidence="2" type="ORF">ACH47X_10685</name>
</gene>
<protein>
    <submittedName>
        <fullName evidence="2">Uncharacterized protein</fullName>
    </submittedName>
</protein>
<reference evidence="2 3" key="1">
    <citation type="submission" date="2024-10" db="EMBL/GenBank/DDBJ databases">
        <title>The Natural Products Discovery Center: Release of the First 8490 Sequenced Strains for Exploring Actinobacteria Biosynthetic Diversity.</title>
        <authorList>
            <person name="Kalkreuter E."/>
            <person name="Kautsar S.A."/>
            <person name="Yang D."/>
            <person name="Bader C.D."/>
            <person name="Teijaro C.N."/>
            <person name="Fluegel L."/>
            <person name="Davis C.M."/>
            <person name="Simpson J.R."/>
            <person name="Lauterbach L."/>
            <person name="Steele A.D."/>
            <person name="Gui C."/>
            <person name="Meng S."/>
            <person name="Li G."/>
            <person name="Viehrig K."/>
            <person name="Ye F."/>
            <person name="Su P."/>
            <person name="Kiefer A.F."/>
            <person name="Nichols A."/>
            <person name="Cepeda A.J."/>
            <person name="Yan W."/>
            <person name="Fan B."/>
            <person name="Jiang Y."/>
            <person name="Adhikari A."/>
            <person name="Zheng C.-J."/>
            <person name="Schuster L."/>
            <person name="Cowan T.M."/>
            <person name="Smanski M.J."/>
            <person name="Chevrette M.G."/>
            <person name="De Carvalho L.P.S."/>
            <person name="Shen B."/>
        </authorList>
    </citation>
    <scope>NUCLEOTIDE SEQUENCE [LARGE SCALE GENOMIC DNA]</scope>
    <source>
        <strain evidence="2 3">NPDC019481</strain>
    </source>
</reference>